<name>A0A9P7DIE5_9AGAM</name>
<dbReference type="InterPro" id="IPR040521">
    <property type="entry name" value="KDZ"/>
</dbReference>
<feature type="domain" description="CxC2-like cysteine cluster KDZ transposase-associated" evidence="2">
    <location>
        <begin position="126"/>
        <end position="204"/>
    </location>
</feature>
<dbReference type="PANTHER" id="PTHR33096">
    <property type="entry name" value="CXC2 DOMAIN-CONTAINING PROTEIN"/>
    <property type="match status" value="1"/>
</dbReference>
<organism evidence="3 4">
    <name type="scientific">Suillus plorans</name>
    <dbReference type="NCBI Taxonomy" id="116603"/>
    <lineage>
        <taxon>Eukaryota</taxon>
        <taxon>Fungi</taxon>
        <taxon>Dikarya</taxon>
        <taxon>Basidiomycota</taxon>
        <taxon>Agaricomycotina</taxon>
        <taxon>Agaricomycetes</taxon>
        <taxon>Agaricomycetidae</taxon>
        <taxon>Boletales</taxon>
        <taxon>Suillineae</taxon>
        <taxon>Suillaceae</taxon>
        <taxon>Suillus</taxon>
    </lineage>
</organism>
<accession>A0A9P7DIE5</accession>
<dbReference type="Proteomes" id="UP000719766">
    <property type="component" value="Unassembled WGS sequence"/>
</dbReference>
<gene>
    <name evidence="3" type="ORF">HD556DRAFT_1236249</name>
</gene>
<dbReference type="Pfam" id="PF18758">
    <property type="entry name" value="KDZ"/>
    <property type="match status" value="1"/>
</dbReference>
<dbReference type="SUPFAM" id="SSF57845">
    <property type="entry name" value="B-box zinc-binding domain"/>
    <property type="match status" value="1"/>
</dbReference>
<feature type="region of interest" description="Disordered" evidence="1">
    <location>
        <begin position="678"/>
        <end position="698"/>
    </location>
</feature>
<evidence type="ECO:0000313" key="4">
    <source>
        <dbReference type="Proteomes" id="UP000719766"/>
    </source>
</evidence>
<dbReference type="OrthoDB" id="2674166at2759"/>
<dbReference type="AlphaFoldDB" id="A0A9P7DIE5"/>
<dbReference type="GeneID" id="64591574"/>
<dbReference type="Pfam" id="PF18803">
    <property type="entry name" value="CxC2"/>
    <property type="match status" value="1"/>
</dbReference>
<evidence type="ECO:0000256" key="1">
    <source>
        <dbReference type="SAM" id="MobiDB-lite"/>
    </source>
</evidence>
<proteinExistence type="predicted"/>
<dbReference type="InterPro" id="IPR041457">
    <property type="entry name" value="CxC2_KDZ-assoc"/>
</dbReference>
<comment type="caution">
    <text evidence="3">The sequence shown here is derived from an EMBL/GenBank/DDBJ whole genome shotgun (WGS) entry which is preliminary data.</text>
</comment>
<sequence>NDYLREWQYKTEDYLDLLLRREGPPSNRMCSVCPKDGVYRCHGCMGEPLFCTHCCRTFHSRMPFHRISQWTGGFFEDTSLTKIGFEVHLGHAGEPCPGLTDEWCDTDDEGDQFTDGPWIPLVNDPQMTMVVDTSGLHSMMIRFCQCAGALSPDMQLFETGLFPASFTSPKTAFTFAVLDDFLLDNLECGTSAMNYYSKLRRITSSVFPHLVPDRYRELMRVGRQWRQVKQLKWHGFGHEKRKPKAGELALFCPACPQPGVNLSMSDRNGSDPAWLYSRSLVMDGNFKAEHLHPTNPTDEVALTDGLGFMVSDAQYKMHLSQAQDIVQRSDCNNHRAVNQANASRHRLEATGIGGCACARHGCFVPHSMVDFQKGERQMNMDYALCQALGYNTDGIDRALTFYDINCQYNKHLSKRIEDSPYLDLPWGMEIIPGIGLWHVHGHQDKCYVRYASNFITGAARIDGEIMETLWAPLNIISPSARGMSTPHRKECLDFQMNDCNFMKMIRISKFLCRKFKEAMQGVQDSRHAFDRLSETAEDDTLVKWEAEATAAEDDRLHNPSSMDIYEVQLTKAPTRKQQELHLLNRQAQWPAGEIHRGAATWLACGMTLEEVQVALLIDVNKLGKRPTDNQKLAIARRCDRLQGQLDEFVRVAPTFLGNEFNSCDHLDGMTVMLDATELDSVGSSSEAPDRSDDEDQRNISVEFNPETVVIPLPSNIGIERCAEWGVSDLVLQEISLREGQANDALHAVRVNLANKAVLFRTTVRSAKSQARSTRAWARVHSVDRVLNLNTQIYAKCRKQLINLGADDLLMKYRLLEKADLKATTVVADPNARGQRNSTLAWFWSIDVEGDSTSNDWMNEFYRVHWLRTLALRNRWEEELLLVGREMTWTVAFFMHKSQQWVRRMQEADAKDIIGHRCCAARQAKMYLRLSQHAEDSFERTKGVAEVAE</sequence>
<reference evidence="3" key="1">
    <citation type="journal article" date="2020" name="New Phytol.">
        <title>Comparative genomics reveals dynamic genome evolution in host specialist ectomycorrhizal fungi.</title>
        <authorList>
            <person name="Lofgren L.A."/>
            <person name="Nguyen N.H."/>
            <person name="Vilgalys R."/>
            <person name="Ruytinx J."/>
            <person name="Liao H.L."/>
            <person name="Branco S."/>
            <person name="Kuo A."/>
            <person name="LaButti K."/>
            <person name="Lipzen A."/>
            <person name="Andreopoulos W."/>
            <person name="Pangilinan J."/>
            <person name="Riley R."/>
            <person name="Hundley H."/>
            <person name="Na H."/>
            <person name="Barry K."/>
            <person name="Grigoriev I.V."/>
            <person name="Stajich J.E."/>
            <person name="Kennedy P.G."/>
        </authorList>
    </citation>
    <scope>NUCLEOTIDE SEQUENCE</scope>
    <source>
        <strain evidence="3">S12</strain>
    </source>
</reference>
<evidence type="ECO:0000313" key="3">
    <source>
        <dbReference type="EMBL" id="KAG1794827.1"/>
    </source>
</evidence>
<dbReference type="PANTHER" id="PTHR33096:SF1">
    <property type="entry name" value="CXC1-LIKE CYSTEINE CLUSTER ASSOCIATED WITH KDZ TRANSPOSASES DOMAIN-CONTAINING PROTEIN"/>
    <property type="match status" value="1"/>
</dbReference>
<dbReference type="EMBL" id="JABBWE010000024">
    <property type="protein sequence ID" value="KAG1794827.1"/>
    <property type="molecule type" value="Genomic_DNA"/>
</dbReference>
<feature type="non-terminal residue" evidence="3">
    <location>
        <position position="948"/>
    </location>
</feature>
<evidence type="ECO:0000259" key="2">
    <source>
        <dbReference type="Pfam" id="PF18803"/>
    </source>
</evidence>
<dbReference type="RefSeq" id="XP_041160866.1">
    <property type="nucleotide sequence ID" value="XM_041297810.1"/>
</dbReference>
<protein>
    <recommendedName>
        <fullName evidence="2">CxC2-like cysteine cluster KDZ transposase-associated domain-containing protein</fullName>
    </recommendedName>
</protein>
<keyword evidence="4" id="KW-1185">Reference proteome</keyword>